<feature type="region of interest" description="Disordered" evidence="1">
    <location>
        <begin position="37"/>
        <end position="83"/>
    </location>
</feature>
<keyword evidence="3" id="KW-1185">Reference proteome</keyword>
<gene>
    <name evidence="2" type="ORF">PoB_003904300</name>
</gene>
<reference evidence="2 3" key="1">
    <citation type="journal article" date="2021" name="Elife">
        <title>Chloroplast acquisition without the gene transfer in kleptoplastic sea slugs, Plakobranchus ocellatus.</title>
        <authorList>
            <person name="Maeda T."/>
            <person name="Takahashi S."/>
            <person name="Yoshida T."/>
            <person name="Shimamura S."/>
            <person name="Takaki Y."/>
            <person name="Nagai Y."/>
            <person name="Toyoda A."/>
            <person name="Suzuki Y."/>
            <person name="Arimoto A."/>
            <person name="Ishii H."/>
            <person name="Satoh N."/>
            <person name="Nishiyama T."/>
            <person name="Hasebe M."/>
            <person name="Maruyama T."/>
            <person name="Minagawa J."/>
            <person name="Obokata J."/>
            <person name="Shigenobu S."/>
        </authorList>
    </citation>
    <scope>NUCLEOTIDE SEQUENCE [LARGE SCALE GENOMIC DNA]</scope>
</reference>
<protein>
    <submittedName>
        <fullName evidence="2">Uncharacterized protein</fullName>
    </submittedName>
</protein>
<evidence type="ECO:0000313" key="3">
    <source>
        <dbReference type="Proteomes" id="UP000735302"/>
    </source>
</evidence>
<evidence type="ECO:0000313" key="2">
    <source>
        <dbReference type="EMBL" id="GFO12538.1"/>
    </source>
</evidence>
<sequence>MKRLSYHQDSIQQLPINNVLTPLRTFQKSLDRTRSAQLKERMLRDSDSYNPVHSDNDKINPNSHLNKDKLTQSKHSGSPPAMTCCNLTVQLAHSEQAQRQSPQP</sequence>
<name>A0AAV4B1D0_9GAST</name>
<accession>A0AAV4B1D0</accession>
<dbReference type="EMBL" id="BLXT01004434">
    <property type="protein sequence ID" value="GFO12538.1"/>
    <property type="molecule type" value="Genomic_DNA"/>
</dbReference>
<dbReference type="Proteomes" id="UP000735302">
    <property type="component" value="Unassembled WGS sequence"/>
</dbReference>
<comment type="caution">
    <text evidence="2">The sequence shown here is derived from an EMBL/GenBank/DDBJ whole genome shotgun (WGS) entry which is preliminary data.</text>
</comment>
<evidence type="ECO:0000256" key="1">
    <source>
        <dbReference type="SAM" id="MobiDB-lite"/>
    </source>
</evidence>
<organism evidence="2 3">
    <name type="scientific">Plakobranchus ocellatus</name>
    <dbReference type="NCBI Taxonomy" id="259542"/>
    <lineage>
        <taxon>Eukaryota</taxon>
        <taxon>Metazoa</taxon>
        <taxon>Spiralia</taxon>
        <taxon>Lophotrochozoa</taxon>
        <taxon>Mollusca</taxon>
        <taxon>Gastropoda</taxon>
        <taxon>Heterobranchia</taxon>
        <taxon>Euthyneura</taxon>
        <taxon>Panpulmonata</taxon>
        <taxon>Sacoglossa</taxon>
        <taxon>Placobranchoidea</taxon>
        <taxon>Plakobranchidae</taxon>
        <taxon>Plakobranchus</taxon>
    </lineage>
</organism>
<dbReference type="AlphaFoldDB" id="A0AAV4B1D0"/>
<feature type="compositionally biased region" description="Basic and acidic residues" evidence="1">
    <location>
        <begin position="37"/>
        <end position="47"/>
    </location>
</feature>
<proteinExistence type="predicted"/>
<feature type="compositionally biased region" description="Polar residues" evidence="1">
    <location>
        <begin position="48"/>
        <end position="64"/>
    </location>
</feature>